<name>A0A8H6END1_9HELO</name>
<dbReference type="EMBL" id="JABFCT010000002">
    <property type="protein sequence ID" value="KAF5878582.1"/>
    <property type="molecule type" value="Genomic_DNA"/>
</dbReference>
<gene>
    <name evidence="1" type="ORF">Bfra_000749</name>
</gene>
<reference evidence="1 2" key="1">
    <citation type="journal article" date="2020" name="Phytopathology">
        <title>A high-quality genome resource of Botrytis fragariae, a new and rapidly spreading fungal pathogen causing strawberry gray mold in the U.S.A.</title>
        <authorList>
            <person name="Wu Y."/>
            <person name="Saski C.A."/>
            <person name="Schnabel G."/>
            <person name="Xiao S."/>
            <person name="Hu M."/>
        </authorList>
    </citation>
    <scope>NUCLEOTIDE SEQUENCE [LARGE SCALE GENOMIC DNA]</scope>
    <source>
        <strain evidence="1 2">BVB16</strain>
    </source>
</reference>
<evidence type="ECO:0000313" key="1">
    <source>
        <dbReference type="EMBL" id="KAF5878582.1"/>
    </source>
</evidence>
<sequence length="116" mass="12908">MSNSRYKKIKFYCPRSSPSMHGMVSKGNTYVVIVDKNTQTYPPTCNSEACLLSDLLTNPNKSESPWPSSIPLLHQGPRVHQKEERKCSGPEIFVGGYQLAHTFRSLASSGRYDIGA</sequence>
<evidence type="ECO:0000313" key="2">
    <source>
        <dbReference type="Proteomes" id="UP000531561"/>
    </source>
</evidence>
<dbReference type="GeneID" id="59254885"/>
<keyword evidence="2" id="KW-1185">Reference proteome</keyword>
<dbReference type="AlphaFoldDB" id="A0A8H6END1"/>
<protein>
    <submittedName>
        <fullName evidence="1">Uncharacterized protein</fullName>
    </submittedName>
</protein>
<proteinExistence type="predicted"/>
<organism evidence="1 2">
    <name type="scientific">Botrytis fragariae</name>
    <dbReference type="NCBI Taxonomy" id="1964551"/>
    <lineage>
        <taxon>Eukaryota</taxon>
        <taxon>Fungi</taxon>
        <taxon>Dikarya</taxon>
        <taxon>Ascomycota</taxon>
        <taxon>Pezizomycotina</taxon>
        <taxon>Leotiomycetes</taxon>
        <taxon>Helotiales</taxon>
        <taxon>Sclerotiniaceae</taxon>
        <taxon>Botrytis</taxon>
    </lineage>
</organism>
<accession>A0A8H6END1</accession>
<comment type="caution">
    <text evidence="1">The sequence shown here is derived from an EMBL/GenBank/DDBJ whole genome shotgun (WGS) entry which is preliminary data.</text>
</comment>
<dbReference type="RefSeq" id="XP_037197526.1">
    <property type="nucleotide sequence ID" value="XM_037331193.1"/>
</dbReference>
<dbReference type="Proteomes" id="UP000531561">
    <property type="component" value="Unassembled WGS sequence"/>
</dbReference>